<dbReference type="Proteomes" id="UP001236014">
    <property type="component" value="Chromosome"/>
</dbReference>
<evidence type="ECO:0000313" key="1">
    <source>
        <dbReference type="EMBL" id="WIX76030.1"/>
    </source>
</evidence>
<proteinExistence type="predicted"/>
<dbReference type="KEGG" id="acab:QRX50_31725"/>
<evidence type="ECO:0000313" key="2">
    <source>
        <dbReference type="Proteomes" id="UP001236014"/>
    </source>
</evidence>
<protein>
    <submittedName>
        <fullName evidence="1">XRE family transcriptional regulator</fullName>
    </submittedName>
</protein>
<reference evidence="1 2" key="1">
    <citation type="submission" date="2023-06" db="EMBL/GenBank/DDBJ databases">
        <authorList>
            <person name="Oyuntsetseg B."/>
            <person name="Kim S.B."/>
        </authorList>
    </citation>
    <scope>NUCLEOTIDE SEQUENCE [LARGE SCALE GENOMIC DNA]</scope>
    <source>
        <strain evidence="1 2">2-15</strain>
    </source>
</reference>
<sequence>MVTTGARLCAQTHRGVAVMPEPNDHLRRARERIESPNATGHPLSRQELADLITQWLYKNGDQNAVIDANYIGKLELGNIGWPQNTLRRQAFREVLGAGSDAELGFRRPRRSRSTVDDVDRKQFLQAAAGVAASAAIGQPRLADLITPTQPTPVPTTIGMADVDEVRTAATAFGSWDAIYGGGLVREAVTAQLQHCVELLNARASEKVRADMFGAVGYLAHVTAFMAFDAYAHDDARRMFRFALSCAEEGDDWHLRAKVLSSMARQAIWCGDPDQGLTFTELALVRSDRLTPTERAMLHTGRARALAKLRRVEDTAAAVGVADSEFSHARPENDPPWMAYYDSAQHAGDTGHALWDTAMHGHFVGEARARLAFAVAGHDDRYKRSKAISQTKLASLVMTTGDPTEAATAGMQALEWSGAIRSKRAADDMRELRRVGERHKNVAEVAELRSRIGAAVVPL</sequence>
<dbReference type="RefSeq" id="WP_285966791.1">
    <property type="nucleotide sequence ID" value="NZ_CP127294.1"/>
</dbReference>
<organism evidence="1 2">
    <name type="scientific">Amycolatopsis carbonis</name>
    <dbReference type="NCBI Taxonomy" id="715471"/>
    <lineage>
        <taxon>Bacteria</taxon>
        <taxon>Bacillati</taxon>
        <taxon>Actinomycetota</taxon>
        <taxon>Actinomycetes</taxon>
        <taxon>Pseudonocardiales</taxon>
        <taxon>Pseudonocardiaceae</taxon>
        <taxon>Amycolatopsis</taxon>
    </lineage>
</organism>
<name>A0A9Y2MPH3_9PSEU</name>
<dbReference type="AlphaFoldDB" id="A0A9Y2MPH3"/>
<gene>
    <name evidence="1" type="ORF">QRX50_31725</name>
</gene>
<accession>A0A9Y2MPH3</accession>
<keyword evidence="2" id="KW-1185">Reference proteome</keyword>
<dbReference type="EMBL" id="CP127294">
    <property type="protein sequence ID" value="WIX76030.1"/>
    <property type="molecule type" value="Genomic_DNA"/>
</dbReference>